<evidence type="ECO:0000256" key="3">
    <source>
        <dbReference type="ARBA" id="ARBA00022793"/>
    </source>
</evidence>
<evidence type="ECO:0000256" key="6">
    <source>
        <dbReference type="ARBA" id="ARBA00023239"/>
    </source>
</evidence>
<keyword evidence="4" id="KW-0068">Autocatalytic cleavage</keyword>
<keyword evidence="1" id="KW-0963">Cytoplasm</keyword>
<evidence type="ECO:0000256" key="5">
    <source>
        <dbReference type="ARBA" id="ARBA00023145"/>
    </source>
</evidence>
<dbReference type="GO" id="GO:0004068">
    <property type="term" value="F:aspartate 1-decarboxylase activity"/>
    <property type="evidence" value="ECO:0007669"/>
    <property type="project" value="UniProtKB-EC"/>
</dbReference>
<dbReference type="Pfam" id="PF02261">
    <property type="entry name" value="Asp_decarbox"/>
    <property type="match status" value="1"/>
</dbReference>
<sequence>MGSAPEPMLVPVLTAKIHRATVTAADMHYEGSITIDRALMARADLVAFQQVQIYNITNGARFETYVIEGEAETGTIQINGAAAHLARPGDLIIIAAYAMVPRTLAAGWQPRIVLVDADNRPVAAAAITPAL</sequence>
<keyword evidence="2" id="KW-0566">Pantothenate biosynthesis</keyword>
<reference evidence="9" key="1">
    <citation type="submission" date="2018-07" db="EMBL/GenBank/DDBJ databases">
        <authorList>
            <person name="Quirk P.G."/>
            <person name="Krulwich T.A."/>
        </authorList>
    </citation>
    <scope>NUCLEOTIDE SEQUENCE</scope>
</reference>
<gene>
    <name evidence="9" type="primary">panD</name>
    <name evidence="9" type="ORF">DF3PB_650004</name>
</gene>
<keyword evidence="5" id="KW-0865">Zymogen</keyword>
<dbReference type="Gene3D" id="2.40.40.20">
    <property type="match status" value="1"/>
</dbReference>
<dbReference type="GO" id="GO:0005829">
    <property type="term" value="C:cytosol"/>
    <property type="evidence" value="ECO:0007669"/>
    <property type="project" value="TreeGrafter"/>
</dbReference>
<evidence type="ECO:0000256" key="4">
    <source>
        <dbReference type="ARBA" id="ARBA00022813"/>
    </source>
</evidence>
<dbReference type="SUPFAM" id="SSF50692">
    <property type="entry name" value="ADC-like"/>
    <property type="match status" value="1"/>
</dbReference>
<evidence type="ECO:0000256" key="7">
    <source>
        <dbReference type="ARBA" id="ARBA00023270"/>
    </source>
</evidence>
<dbReference type="AlphaFoldDB" id="A0A380TKY7"/>
<dbReference type="GO" id="GO:0006523">
    <property type="term" value="P:alanine biosynthetic process"/>
    <property type="evidence" value="ECO:0007669"/>
    <property type="project" value="InterPro"/>
</dbReference>
<evidence type="ECO:0000313" key="9">
    <source>
        <dbReference type="EMBL" id="SUS08371.1"/>
    </source>
</evidence>
<dbReference type="PANTHER" id="PTHR21012:SF0">
    <property type="entry name" value="ASPARTATE 1-DECARBOXYLASE"/>
    <property type="match status" value="1"/>
</dbReference>
<dbReference type="InterPro" id="IPR009010">
    <property type="entry name" value="Asp_de-COase-like_dom_sf"/>
</dbReference>
<keyword evidence="8" id="KW-0670">Pyruvate</keyword>
<dbReference type="GO" id="GO:0015940">
    <property type="term" value="P:pantothenate biosynthetic process"/>
    <property type="evidence" value="ECO:0007669"/>
    <property type="project" value="UniProtKB-KW"/>
</dbReference>
<evidence type="ECO:0000256" key="8">
    <source>
        <dbReference type="ARBA" id="ARBA00023317"/>
    </source>
</evidence>
<dbReference type="InterPro" id="IPR003190">
    <property type="entry name" value="Asp_decarbox"/>
</dbReference>
<organism evidence="9">
    <name type="scientific">metagenome</name>
    <dbReference type="NCBI Taxonomy" id="256318"/>
    <lineage>
        <taxon>unclassified sequences</taxon>
        <taxon>metagenomes</taxon>
    </lineage>
</organism>
<dbReference type="PANTHER" id="PTHR21012">
    <property type="entry name" value="ASPARTATE 1-DECARBOXYLASE"/>
    <property type="match status" value="1"/>
</dbReference>
<name>A0A380TKY7_9ZZZZ</name>
<dbReference type="EC" id="4.1.1.11" evidence="9"/>
<keyword evidence="6 9" id="KW-0456">Lyase</keyword>
<dbReference type="CDD" id="cd06919">
    <property type="entry name" value="Asp_decarbox"/>
    <property type="match status" value="1"/>
</dbReference>
<evidence type="ECO:0000256" key="2">
    <source>
        <dbReference type="ARBA" id="ARBA00022655"/>
    </source>
</evidence>
<dbReference type="NCBIfam" id="TIGR00223">
    <property type="entry name" value="panD"/>
    <property type="match status" value="1"/>
</dbReference>
<evidence type="ECO:0000256" key="1">
    <source>
        <dbReference type="ARBA" id="ARBA00022490"/>
    </source>
</evidence>
<keyword evidence="7" id="KW-0704">Schiff base</keyword>
<proteinExistence type="inferred from homology"/>
<accession>A0A380TKY7</accession>
<dbReference type="PIRSF" id="PIRSF006246">
    <property type="entry name" value="Asp_decarbox"/>
    <property type="match status" value="1"/>
</dbReference>
<keyword evidence="3" id="KW-0210">Decarboxylase</keyword>
<dbReference type="HAMAP" id="MF_00446">
    <property type="entry name" value="PanD"/>
    <property type="match status" value="1"/>
</dbReference>
<protein>
    <submittedName>
        <fullName evidence="9">Aspartate 1-decarboxylase</fullName>
        <ecNumber evidence="9">4.1.1.11</ecNumber>
    </submittedName>
</protein>
<dbReference type="EMBL" id="UIDG01000612">
    <property type="protein sequence ID" value="SUS08371.1"/>
    <property type="molecule type" value="Genomic_DNA"/>
</dbReference>